<dbReference type="RefSeq" id="WP_133869057.1">
    <property type="nucleotide sequence ID" value="NZ_SOAU01000001.1"/>
</dbReference>
<name>A0A4R7HZN3_9ACTN</name>
<evidence type="ECO:0000313" key="2">
    <source>
        <dbReference type="EMBL" id="TDT16712.1"/>
    </source>
</evidence>
<evidence type="ECO:0000259" key="1">
    <source>
        <dbReference type="Pfam" id="PF01243"/>
    </source>
</evidence>
<dbReference type="EMBL" id="SOAU01000001">
    <property type="protein sequence ID" value="TDT16712.1"/>
    <property type="molecule type" value="Genomic_DNA"/>
</dbReference>
<gene>
    <name evidence="2" type="ORF">BDK89_2306</name>
</gene>
<dbReference type="Pfam" id="PF01243">
    <property type="entry name" value="PNPOx_N"/>
    <property type="match status" value="1"/>
</dbReference>
<dbReference type="OrthoDB" id="3382273at2"/>
<proteinExistence type="predicted"/>
<keyword evidence="3" id="KW-1185">Reference proteome</keyword>
<organism evidence="2 3">
    <name type="scientific">Ilumatobacter fluminis</name>
    <dbReference type="NCBI Taxonomy" id="467091"/>
    <lineage>
        <taxon>Bacteria</taxon>
        <taxon>Bacillati</taxon>
        <taxon>Actinomycetota</taxon>
        <taxon>Acidimicrobiia</taxon>
        <taxon>Acidimicrobiales</taxon>
        <taxon>Ilumatobacteraceae</taxon>
        <taxon>Ilumatobacter</taxon>
    </lineage>
</organism>
<dbReference type="AlphaFoldDB" id="A0A4R7HZN3"/>
<dbReference type="InterPro" id="IPR011576">
    <property type="entry name" value="Pyridox_Oxase_N"/>
</dbReference>
<accession>A0A4R7HZN3</accession>
<protein>
    <submittedName>
        <fullName evidence="2">Pyridoxamine 5'-phosphate oxidase</fullName>
    </submittedName>
</protein>
<dbReference type="InterPro" id="IPR012349">
    <property type="entry name" value="Split_barrel_FMN-bd"/>
</dbReference>
<evidence type="ECO:0000313" key="3">
    <source>
        <dbReference type="Proteomes" id="UP000294558"/>
    </source>
</evidence>
<comment type="caution">
    <text evidence="2">The sequence shown here is derived from an EMBL/GenBank/DDBJ whole genome shotgun (WGS) entry which is preliminary data.</text>
</comment>
<dbReference type="SUPFAM" id="SSF50475">
    <property type="entry name" value="FMN-binding split barrel"/>
    <property type="match status" value="1"/>
</dbReference>
<dbReference type="Proteomes" id="UP000294558">
    <property type="component" value="Unassembled WGS sequence"/>
</dbReference>
<sequence length="159" mass="17846">MSSIADIAPAFIETAHRIVWATVASVDPQGRPRSRVLHPIWEFDGNRLVGWIGTAPTPVKVAHLEHTPFVSVNYWDAQQDIATAECNAELLTDDETCTRVWNLLKDGPEPVGYDPTMIPVWNEPTDETFVAMRLDPWRLRVFPGSMLLEGSGDILDWHA</sequence>
<feature type="domain" description="Pyridoxamine 5'-phosphate oxidase N-terminal" evidence="1">
    <location>
        <begin position="21"/>
        <end position="103"/>
    </location>
</feature>
<dbReference type="Gene3D" id="2.30.110.10">
    <property type="entry name" value="Electron Transport, Fmn-binding Protein, Chain A"/>
    <property type="match status" value="1"/>
</dbReference>
<reference evidence="2 3" key="1">
    <citation type="submission" date="2019-03" db="EMBL/GenBank/DDBJ databases">
        <title>Sequencing the genomes of 1000 actinobacteria strains.</title>
        <authorList>
            <person name="Klenk H.-P."/>
        </authorList>
    </citation>
    <scope>NUCLEOTIDE SEQUENCE [LARGE SCALE GENOMIC DNA]</scope>
    <source>
        <strain evidence="2 3">DSM 18936</strain>
    </source>
</reference>